<dbReference type="InterPro" id="IPR029058">
    <property type="entry name" value="AB_hydrolase_fold"/>
</dbReference>
<feature type="domain" description="BD-FAE-like" evidence="2">
    <location>
        <begin position="17"/>
        <end position="129"/>
    </location>
</feature>
<evidence type="ECO:0000313" key="3">
    <source>
        <dbReference type="EMBL" id="KZT44055.1"/>
    </source>
</evidence>
<keyword evidence="1 3" id="KW-0378">Hydrolase</keyword>
<dbReference type="EMBL" id="KV428005">
    <property type="protein sequence ID" value="KZT44055.1"/>
    <property type="molecule type" value="Genomic_DNA"/>
</dbReference>
<dbReference type="GO" id="GO:0016787">
    <property type="term" value="F:hydrolase activity"/>
    <property type="evidence" value="ECO:0007669"/>
    <property type="project" value="UniProtKB-KW"/>
</dbReference>
<evidence type="ECO:0000259" key="2">
    <source>
        <dbReference type="Pfam" id="PF20434"/>
    </source>
</evidence>
<proteinExistence type="predicted"/>
<evidence type="ECO:0000313" key="4">
    <source>
        <dbReference type="Proteomes" id="UP000076798"/>
    </source>
</evidence>
<protein>
    <submittedName>
        <fullName evidence="3">Alpha/beta-hydrolase</fullName>
    </submittedName>
</protein>
<dbReference type="AlphaFoldDB" id="A0A166ITF3"/>
<dbReference type="InterPro" id="IPR050300">
    <property type="entry name" value="GDXG_lipolytic_enzyme"/>
</dbReference>
<dbReference type="STRING" id="1314776.A0A166ITF3"/>
<dbReference type="PANTHER" id="PTHR48081">
    <property type="entry name" value="AB HYDROLASE SUPERFAMILY PROTEIN C4A8.06C"/>
    <property type="match status" value="1"/>
</dbReference>
<keyword evidence="4" id="KW-1185">Reference proteome</keyword>
<evidence type="ECO:0000256" key="1">
    <source>
        <dbReference type="ARBA" id="ARBA00022801"/>
    </source>
</evidence>
<gene>
    <name evidence="3" type="ORF">SISSUDRAFT_1029327</name>
</gene>
<organism evidence="3 4">
    <name type="scientific">Sistotremastrum suecicum HHB10207 ss-3</name>
    <dbReference type="NCBI Taxonomy" id="1314776"/>
    <lineage>
        <taxon>Eukaryota</taxon>
        <taxon>Fungi</taxon>
        <taxon>Dikarya</taxon>
        <taxon>Basidiomycota</taxon>
        <taxon>Agaricomycotina</taxon>
        <taxon>Agaricomycetes</taxon>
        <taxon>Sistotremastrales</taxon>
        <taxon>Sistotremastraceae</taxon>
        <taxon>Sistotremastrum</taxon>
    </lineage>
</organism>
<reference evidence="3 4" key="1">
    <citation type="journal article" date="2016" name="Mol. Biol. Evol.">
        <title>Comparative Genomics of Early-Diverging Mushroom-Forming Fungi Provides Insights into the Origins of Lignocellulose Decay Capabilities.</title>
        <authorList>
            <person name="Nagy L.G."/>
            <person name="Riley R."/>
            <person name="Tritt A."/>
            <person name="Adam C."/>
            <person name="Daum C."/>
            <person name="Floudas D."/>
            <person name="Sun H."/>
            <person name="Yadav J.S."/>
            <person name="Pangilinan J."/>
            <person name="Larsson K.H."/>
            <person name="Matsuura K."/>
            <person name="Barry K."/>
            <person name="Labutti K."/>
            <person name="Kuo R."/>
            <person name="Ohm R.A."/>
            <person name="Bhattacharya S.S."/>
            <person name="Shirouzu T."/>
            <person name="Yoshinaga Y."/>
            <person name="Martin F.M."/>
            <person name="Grigoriev I.V."/>
            <person name="Hibbett D.S."/>
        </authorList>
    </citation>
    <scope>NUCLEOTIDE SEQUENCE [LARGE SCALE GENOMIC DNA]</scope>
    <source>
        <strain evidence="3 4">HHB10207 ss-3</strain>
    </source>
</reference>
<dbReference type="PANTHER" id="PTHR48081:SF33">
    <property type="entry name" value="KYNURENINE FORMAMIDASE"/>
    <property type="match status" value="1"/>
</dbReference>
<dbReference type="Pfam" id="PF20434">
    <property type="entry name" value="BD-FAE"/>
    <property type="match status" value="1"/>
</dbReference>
<sequence length="284" mass="31395">MLLDVPYSQPPVPLRSLDLYAPQDNAPGTPPPLFVFVHGGAWRSGDKHELDALAQGVVKRTGFAVALPNYRLSPREPTPGRDLYHPAHCEDILEALEALYKYELPVENIRDLYDASQIHLGGHSCGAHMLSSIFLDSSAVTPSLRPSDGLLSSVQSITVSEGLYDLDLLLNTFPGYRDFVSGAFGDLASYKQFSTTGYKELKAGIRWLVIHSKGDELVDMAQSWAIYEALTSRGARVVREFERLDGKHNDVFGEAEYTQIIGFRRDVGSSINRQDQAREVSVQG</sequence>
<dbReference type="Proteomes" id="UP000076798">
    <property type="component" value="Unassembled WGS sequence"/>
</dbReference>
<accession>A0A166ITF3</accession>
<dbReference type="SUPFAM" id="SSF53474">
    <property type="entry name" value="alpha/beta-Hydrolases"/>
    <property type="match status" value="1"/>
</dbReference>
<dbReference type="OrthoDB" id="6495301at2759"/>
<dbReference type="Gene3D" id="3.40.50.1820">
    <property type="entry name" value="alpha/beta hydrolase"/>
    <property type="match status" value="1"/>
</dbReference>
<name>A0A166ITF3_9AGAM</name>
<dbReference type="InterPro" id="IPR049492">
    <property type="entry name" value="BD-FAE-like_dom"/>
</dbReference>